<reference evidence="1 2" key="1">
    <citation type="submission" date="2023-07" db="EMBL/GenBank/DDBJ databases">
        <title>Genomic Encyclopedia of Type Strains, Phase IV (KMG-IV): sequencing the most valuable type-strain genomes for metagenomic binning, comparative biology and taxonomic classification.</title>
        <authorList>
            <person name="Goeker M."/>
        </authorList>
    </citation>
    <scope>NUCLEOTIDE SEQUENCE [LARGE SCALE GENOMIC DNA]</scope>
    <source>
        <strain evidence="1 2">DSM 23494</strain>
    </source>
</reference>
<protein>
    <submittedName>
        <fullName evidence="1">Uncharacterized protein</fullName>
    </submittedName>
</protein>
<gene>
    <name evidence="1" type="ORF">J2S17_004430</name>
</gene>
<name>A0ABU0AQ65_9BACI</name>
<keyword evidence="2" id="KW-1185">Reference proteome</keyword>
<sequence length="41" mass="4381">METQLISGDIEQGIKVLKGYYQGDIVLLGSSKLASSLAVRV</sequence>
<comment type="caution">
    <text evidence="1">The sequence shown here is derived from an EMBL/GenBank/DDBJ whole genome shotgun (WGS) entry which is preliminary data.</text>
</comment>
<accession>A0ABU0AQ65</accession>
<dbReference type="EMBL" id="JAUSUB010000024">
    <property type="protein sequence ID" value="MDQ0272538.1"/>
    <property type="molecule type" value="Genomic_DNA"/>
</dbReference>
<organism evidence="1 2">
    <name type="scientific">Cytobacillus purgationiresistens</name>
    <dbReference type="NCBI Taxonomy" id="863449"/>
    <lineage>
        <taxon>Bacteria</taxon>
        <taxon>Bacillati</taxon>
        <taxon>Bacillota</taxon>
        <taxon>Bacilli</taxon>
        <taxon>Bacillales</taxon>
        <taxon>Bacillaceae</taxon>
        <taxon>Cytobacillus</taxon>
    </lineage>
</organism>
<proteinExistence type="predicted"/>
<dbReference type="Proteomes" id="UP001238088">
    <property type="component" value="Unassembled WGS sequence"/>
</dbReference>
<dbReference type="RefSeq" id="WP_307477906.1">
    <property type="nucleotide sequence ID" value="NZ_JAUSUB010000024.1"/>
</dbReference>
<evidence type="ECO:0000313" key="2">
    <source>
        <dbReference type="Proteomes" id="UP001238088"/>
    </source>
</evidence>
<evidence type="ECO:0000313" key="1">
    <source>
        <dbReference type="EMBL" id="MDQ0272538.1"/>
    </source>
</evidence>